<evidence type="ECO:0000313" key="3">
    <source>
        <dbReference type="Proteomes" id="UP000586305"/>
    </source>
</evidence>
<organism evidence="2 3">
    <name type="scientific">Pseudoalteromonas caenipelagi</name>
    <dbReference type="NCBI Taxonomy" id="2726988"/>
    <lineage>
        <taxon>Bacteria</taxon>
        <taxon>Pseudomonadati</taxon>
        <taxon>Pseudomonadota</taxon>
        <taxon>Gammaproteobacteria</taxon>
        <taxon>Alteromonadales</taxon>
        <taxon>Pseudoalteromonadaceae</taxon>
        <taxon>Pseudoalteromonas</taxon>
    </lineage>
</organism>
<protein>
    <recommendedName>
        <fullName evidence="4">DUF2268 domain-containing protein</fullName>
    </recommendedName>
</protein>
<dbReference type="EMBL" id="JABBPG010000002">
    <property type="protein sequence ID" value="NOU50410.1"/>
    <property type="molecule type" value="Genomic_DNA"/>
</dbReference>
<evidence type="ECO:0000256" key="1">
    <source>
        <dbReference type="SAM" id="SignalP"/>
    </source>
</evidence>
<gene>
    <name evidence="2" type="ORF">HG263_07625</name>
</gene>
<evidence type="ECO:0008006" key="4">
    <source>
        <dbReference type="Google" id="ProtNLM"/>
    </source>
</evidence>
<name>A0A849VC88_9GAMM</name>
<dbReference type="RefSeq" id="WP_171625474.1">
    <property type="nucleotide sequence ID" value="NZ_JABBPG010000002.1"/>
</dbReference>
<proteinExistence type="predicted"/>
<feature type="chain" id="PRO_5032346625" description="DUF2268 domain-containing protein" evidence="1">
    <location>
        <begin position="21"/>
        <end position="328"/>
    </location>
</feature>
<sequence length="328" mass="38067">MLRAFFTILAFCAFSSSALTCDNTPKGWKNLNFINSPEANLHSFLTYSARKPQSLEAFMSDSSISDKDKQTLKNSVVQYQTFTKQKRFHPLFDRGELALLTEWFGKNEPLIGVNVNPVSQSYFATVGLYKEHFWQAHCQQNSIWQANLQSKLTQYGEEINQRLGQLFLGELVNVPRHRIFAHARPFTRQGAFTSGREYVTHMNTFQPSFRDWYALELLFHELSHIPFSENERLKNGIEQTFEKHGIAEHAGIWHPILFYTVGEVTRQAIIAEHPDYLPYANKKSLYKGRWDYFPELEQHWLPYINGQVSFEQALDNLAKAVKLNASFK</sequence>
<keyword evidence="1" id="KW-0732">Signal</keyword>
<evidence type="ECO:0000313" key="2">
    <source>
        <dbReference type="EMBL" id="NOU50410.1"/>
    </source>
</evidence>
<reference evidence="2 3" key="1">
    <citation type="submission" date="2020-04" db="EMBL/GenBank/DDBJ databases">
        <title>Pseudoalteromonas caenipelagi sp. nov., isolated from a tidal flat.</title>
        <authorList>
            <person name="Park S."/>
            <person name="Yoon J.-H."/>
        </authorList>
    </citation>
    <scope>NUCLEOTIDE SEQUENCE [LARGE SCALE GENOMIC DNA]</scope>
    <source>
        <strain evidence="2 3">JBTF-M23</strain>
    </source>
</reference>
<dbReference type="Proteomes" id="UP000586305">
    <property type="component" value="Unassembled WGS sequence"/>
</dbReference>
<accession>A0A849VC88</accession>
<feature type="signal peptide" evidence="1">
    <location>
        <begin position="1"/>
        <end position="20"/>
    </location>
</feature>
<comment type="caution">
    <text evidence="2">The sequence shown here is derived from an EMBL/GenBank/DDBJ whole genome shotgun (WGS) entry which is preliminary data.</text>
</comment>
<keyword evidence="3" id="KW-1185">Reference proteome</keyword>
<dbReference type="AlphaFoldDB" id="A0A849VC88"/>